<keyword evidence="4" id="KW-1185">Reference proteome</keyword>
<dbReference type="InterPro" id="IPR015943">
    <property type="entry name" value="WD40/YVTN_repeat-like_dom_sf"/>
</dbReference>
<gene>
    <name evidence="3" type="ORF">ACFPT7_03945</name>
</gene>
<evidence type="ECO:0000313" key="4">
    <source>
        <dbReference type="Proteomes" id="UP001596091"/>
    </source>
</evidence>
<keyword evidence="2" id="KW-0119">Carbohydrate metabolism</keyword>
<dbReference type="SUPFAM" id="SSF51004">
    <property type="entry name" value="C-terminal (heme d1) domain of cytochrome cd1-nitrite reductase"/>
    <property type="match status" value="1"/>
</dbReference>
<reference evidence="4" key="1">
    <citation type="journal article" date="2019" name="Int. J. Syst. Evol. Microbiol.">
        <title>The Global Catalogue of Microorganisms (GCM) 10K type strain sequencing project: providing services to taxonomists for standard genome sequencing and annotation.</title>
        <authorList>
            <consortium name="The Broad Institute Genomics Platform"/>
            <consortium name="The Broad Institute Genome Sequencing Center for Infectious Disease"/>
            <person name="Wu L."/>
            <person name="Ma J."/>
        </authorList>
    </citation>
    <scope>NUCLEOTIDE SEQUENCE [LARGE SCALE GENOMIC DNA]</scope>
    <source>
        <strain evidence="4">JCM 4087</strain>
    </source>
</reference>
<comment type="caution">
    <text evidence="3">The sequence shown here is derived from an EMBL/GenBank/DDBJ whole genome shotgun (WGS) entry which is preliminary data.</text>
</comment>
<dbReference type="PANTHER" id="PTHR30344:SF1">
    <property type="entry name" value="6-PHOSPHOGLUCONOLACTONASE"/>
    <property type="match status" value="1"/>
</dbReference>
<dbReference type="RefSeq" id="WP_263333705.1">
    <property type="nucleotide sequence ID" value="NZ_JAGSYH010000002.1"/>
</dbReference>
<proteinExistence type="inferred from homology"/>
<dbReference type="Pfam" id="PF10282">
    <property type="entry name" value="Lactonase"/>
    <property type="match status" value="1"/>
</dbReference>
<dbReference type="EMBL" id="JBHSPH010000001">
    <property type="protein sequence ID" value="MFC5861432.1"/>
    <property type="molecule type" value="Genomic_DNA"/>
</dbReference>
<dbReference type="Gene3D" id="2.130.10.10">
    <property type="entry name" value="YVTN repeat-like/Quinoprotein amine dehydrogenase"/>
    <property type="match status" value="1"/>
</dbReference>
<dbReference type="InterPro" id="IPR011048">
    <property type="entry name" value="Haem_d1_sf"/>
</dbReference>
<organism evidence="3 4">
    <name type="scientific">Acidicapsa dinghuensis</name>
    <dbReference type="NCBI Taxonomy" id="2218256"/>
    <lineage>
        <taxon>Bacteria</taxon>
        <taxon>Pseudomonadati</taxon>
        <taxon>Acidobacteriota</taxon>
        <taxon>Terriglobia</taxon>
        <taxon>Terriglobales</taxon>
        <taxon>Acidobacteriaceae</taxon>
        <taxon>Acidicapsa</taxon>
    </lineage>
</organism>
<dbReference type="PANTHER" id="PTHR30344">
    <property type="entry name" value="6-PHOSPHOGLUCONOLACTONASE-RELATED"/>
    <property type="match status" value="1"/>
</dbReference>
<evidence type="ECO:0000313" key="3">
    <source>
        <dbReference type="EMBL" id="MFC5861432.1"/>
    </source>
</evidence>
<sequence length="387" mass="41272">MVASSSRMLRGMEATNGKTFAYVGTYTSAVDGGANGKGIYLVAMDHATGELTQVKLAAETHNPSWLAVDPSGRYLYAANEVTDFHGKSGSVSAYRINRENGDLELLNVVSSEGAAPAHLSMDATGKYVFVADYAGGSIAVLPIQGNGGLGTASDVHHDTGSVGPKIAQDAPKGSFAISGHDAPHAHMIEAAPDNRFVLQTDLGQDRIYVYRFDASAGKLSPAETPFVSVNAGDGPRHFAFHPNKRWMYLLTEEASNVTFFHFDASTGALHAEQTLSALPPHFAGTSFGSEILVSPNGKFLYTANRLHDTISIFSIGSEGRLAWIGESSTMGDYPRHIAFDPSGRFAYACNQRSDAIAVFKVDAETGRLNFTGRYFGVGTPSCIVFLK</sequence>
<dbReference type="Proteomes" id="UP001596091">
    <property type="component" value="Unassembled WGS sequence"/>
</dbReference>
<evidence type="ECO:0000256" key="2">
    <source>
        <dbReference type="ARBA" id="ARBA00022526"/>
    </source>
</evidence>
<accession>A0ABW1EDQ8</accession>
<dbReference type="InterPro" id="IPR050282">
    <property type="entry name" value="Cycloisomerase_2"/>
</dbReference>
<name>A0ABW1EDQ8_9BACT</name>
<comment type="similarity">
    <text evidence="1">Belongs to the cycloisomerase 2 family.</text>
</comment>
<protein>
    <submittedName>
        <fullName evidence="3">Lactonase family protein</fullName>
    </submittedName>
</protein>
<dbReference type="InterPro" id="IPR019405">
    <property type="entry name" value="Lactonase_7-beta_prop"/>
</dbReference>
<keyword evidence="2" id="KW-0313">Glucose metabolism</keyword>
<evidence type="ECO:0000256" key="1">
    <source>
        <dbReference type="ARBA" id="ARBA00005564"/>
    </source>
</evidence>